<dbReference type="InterPro" id="IPR011611">
    <property type="entry name" value="PfkB_dom"/>
</dbReference>
<evidence type="ECO:0000256" key="1">
    <source>
        <dbReference type="ARBA" id="ARBA00022723"/>
    </source>
</evidence>
<dbReference type="AlphaFoldDB" id="A0A9P4J3I6"/>
<dbReference type="CDD" id="cd01941">
    <property type="entry name" value="YeiC_kinase_like"/>
    <property type="match status" value="1"/>
</dbReference>
<keyword evidence="4" id="KW-1185">Reference proteome</keyword>
<dbReference type="Pfam" id="PF00294">
    <property type="entry name" value="PfkB"/>
    <property type="match status" value="1"/>
</dbReference>
<comment type="caution">
    <text evidence="3">The sequence shown here is derived from an EMBL/GenBank/DDBJ whole genome shotgun (WGS) entry which is preliminary data.</text>
</comment>
<sequence>MRESVKMRECFLGYSIIIGPGADNYTLQGLSKGTPQPPIHSHARTQNLNLPSPERLSHEVRPAVFVAGSIAVDFSCDYKPATSASPKQPMLQTSNPAAISQSIGGVGQNVARAIHLLKVPVRLCTMIGDDLAGQMARIALDGAKMDTAGVIEKKASRTSQYVAVNAADKGLVVAMADMEVMEKGNGNKNEISQIFENTWLPELLKYAPKQLVVDGNWSSNMLHKWLNAAKSIPTTTFFEPVSTAKAVRIFQRTEQAELGVWPHNTIDVTTPNSYELQAMHAAARETGYLERDDWWRVVDAFGIPSTGARVQLALATSPQLVDAGIPQQSIQLLPFIPRVLTKLGSEGVLLTQIIPAGDPRLTMGEYAPYIISRCSNDSEEAVKVGGIYMRLLPAAERVLEEEIVSVNGVGDTFLGAIVAGLAKDPSKNIEDLVGPAQQAAVMTLRSAESVSPALSGLEWL</sequence>
<evidence type="ECO:0000313" key="3">
    <source>
        <dbReference type="EMBL" id="KAF2152590.1"/>
    </source>
</evidence>
<gene>
    <name evidence="3" type="ORF">K461DRAFT_149620</name>
</gene>
<dbReference type="PANTHER" id="PTHR42909:SF1">
    <property type="entry name" value="CARBOHYDRATE KINASE PFKB DOMAIN-CONTAINING PROTEIN"/>
    <property type="match status" value="1"/>
</dbReference>
<dbReference type="Proteomes" id="UP000799439">
    <property type="component" value="Unassembled WGS sequence"/>
</dbReference>
<dbReference type="EMBL" id="ML996086">
    <property type="protein sequence ID" value="KAF2152590.1"/>
    <property type="molecule type" value="Genomic_DNA"/>
</dbReference>
<dbReference type="GO" id="GO:0005737">
    <property type="term" value="C:cytoplasm"/>
    <property type="evidence" value="ECO:0007669"/>
    <property type="project" value="TreeGrafter"/>
</dbReference>
<protein>
    <submittedName>
        <fullName evidence="3">Ribokinase-like protein</fullName>
    </submittedName>
</protein>
<dbReference type="Gene3D" id="3.40.1190.20">
    <property type="match status" value="1"/>
</dbReference>
<dbReference type="GO" id="GO:0004730">
    <property type="term" value="F:pseudouridylate synthase activity"/>
    <property type="evidence" value="ECO:0007669"/>
    <property type="project" value="TreeGrafter"/>
</dbReference>
<dbReference type="SUPFAM" id="SSF53613">
    <property type="entry name" value="Ribokinase-like"/>
    <property type="match status" value="1"/>
</dbReference>
<proteinExistence type="predicted"/>
<reference evidence="3" key="1">
    <citation type="journal article" date="2020" name="Stud. Mycol.">
        <title>101 Dothideomycetes genomes: a test case for predicting lifestyles and emergence of pathogens.</title>
        <authorList>
            <person name="Haridas S."/>
            <person name="Albert R."/>
            <person name="Binder M."/>
            <person name="Bloem J."/>
            <person name="Labutti K."/>
            <person name="Salamov A."/>
            <person name="Andreopoulos B."/>
            <person name="Baker S."/>
            <person name="Barry K."/>
            <person name="Bills G."/>
            <person name="Bluhm B."/>
            <person name="Cannon C."/>
            <person name="Castanera R."/>
            <person name="Culley D."/>
            <person name="Daum C."/>
            <person name="Ezra D."/>
            <person name="Gonzalez J."/>
            <person name="Henrissat B."/>
            <person name="Kuo A."/>
            <person name="Liang C."/>
            <person name="Lipzen A."/>
            <person name="Lutzoni F."/>
            <person name="Magnuson J."/>
            <person name="Mondo S."/>
            <person name="Nolan M."/>
            <person name="Ohm R."/>
            <person name="Pangilinan J."/>
            <person name="Park H.-J."/>
            <person name="Ramirez L."/>
            <person name="Alfaro M."/>
            <person name="Sun H."/>
            <person name="Tritt A."/>
            <person name="Yoshinaga Y."/>
            <person name="Zwiers L.-H."/>
            <person name="Turgeon B."/>
            <person name="Goodwin S."/>
            <person name="Spatafora J."/>
            <person name="Crous P."/>
            <person name="Grigoriev I."/>
        </authorList>
    </citation>
    <scope>NUCLEOTIDE SEQUENCE</scope>
    <source>
        <strain evidence="3">CBS 260.36</strain>
    </source>
</reference>
<feature type="domain" description="Carbohydrate kinase PfkB" evidence="2">
    <location>
        <begin position="93"/>
        <end position="233"/>
    </location>
</feature>
<accession>A0A9P4J3I6</accession>
<evidence type="ECO:0000313" key="4">
    <source>
        <dbReference type="Proteomes" id="UP000799439"/>
    </source>
</evidence>
<evidence type="ECO:0000259" key="2">
    <source>
        <dbReference type="Pfam" id="PF00294"/>
    </source>
</evidence>
<dbReference type="InterPro" id="IPR029056">
    <property type="entry name" value="Ribokinase-like"/>
</dbReference>
<name>A0A9P4J3I6_9PEZI</name>
<dbReference type="GO" id="GO:0046872">
    <property type="term" value="F:metal ion binding"/>
    <property type="evidence" value="ECO:0007669"/>
    <property type="project" value="UniProtKB-KW"/>
</dbReference>
<keyword evidence="1" id="KW-0479">Metal-binding</keyword>
<organism evidence="3 4">
    <name type="scientific">Myriangium duriaei CBS 260.36</name>
    <dbReference type="NCBI Taxonomy" id="1168546"/>
    <lineage>
        <taxon>Eukaryota</taxon>
        <taxon>Fungi</taxon>
        <taxon>Dikarya</taxon>
        <taxon>Ascomycota</taxon>
        <taxon>Pezizomycotina</taxon>
        <taxon>Dothideomycetes</taxon>
        <taxon>Dothideomycetidae</taxon>
        <taxon>Myriangiales</taxon>
        <taxon>Myriangiaceae</taxon>
        <taxon>Myriangium</taxon>
    </lineage>
</organism>
<dbReference type="GO" id="GO:0016798">
    <property type="term" value="F:hydrolase activity, acting on glycosyl bonds"/>
    <property type="evidence" value="ECO:0007669"/>
    <property type="project" value="TreeGrafter"/>
</dbReference>
<dbReference type="OrthoDB" id="198885at2759"/>
<dbReference type="PANTHER" id="PTHR42909">
    <property type="entry name" value="ZGC:136858"/>
    <property type="match status" value="1"/>
</dbReference>